<dbReference type="EMBL" id="CP015091">
    <property type="protein sequence ID" value="APZ50678.1"/>
    <property type="molecule type" value="Genomic_DNA"/>
</dbReference>
<comment type="cofactor">
    <cofactor evidence="1">
        <name>FAD</name>
        <dbReference type="ChEBI" id="CHEBI:57692"/>
    </cofactor>
</comment>
<protein>
    <submittedName>
        <fullName evidence="6">Succinate dehydrogenase/fumarate reductase flavoprotein subunit</fullName>
    </submittedName>
</protein>
<dbReference type="InterPro" id="IPR036188">
    <property type="entry name" value="FAD/NAD-bd_sf"/>
</dbReference>
<dbReference type="Pfam" id="PF00890">
    <property type="entry name" value="FAD_binding_2"/>
    <property type="match status" value="1"/>
</dbReference>
<keyword evidence="3" id="KW-0274">FAD</keyword>
<dbReference type="SUPFAM" id="SSF51905">
    <property type="entry name" value="FAD/NAD(P)-binding domain"/>
    <property type="match status" value="1"/>
</dbReference>
<dbReference type="InterPro" id="IPR003953">
    <property type="entry name" value="FAD-dep_OxRdtase_2_FAD-bd"/>
</dbReference>
<evidence type="ECO:0000256" key="4">
    <source>
        <dbReference type="ARBA" id="ARBA00023002"/>
    </source>
</evidence>
<keyword evidence="7" id="KW-1185">Reference proteome</keyword>
<evidence type="ECO:0000256" key="1">
    <source>
        <dbReference type="ARBA" id="ARBA00001974"/>
    </source>
</evidence>
<dbReference type="InterPro" id="IPR050315">
    <property type="entry name" value="FAD-oxidoreductase_2"/>
</dbReference>
<dbReference type="RefSeq" id="WP_076694649.1">
    <property type="nucleotide sequence ID" value="NZ_CP015091.1"/>
</dbReference>
<proteinExistence type="predicted"/>
<dbReference type="GO" id="GO:0016491">
    <property type="term" value="F:oxidoreductase activity"/>
    <property type="evidence" value="ECO:0007669"/>
    <property type="project" value="UniProtKB-KW"/>
</dbReference>
<evidence type="ECO:0000313" key="7">
    <source>
        <dbReference type="Proteomes" id="UP000187059"/>
    </source>
</evidence>
<keyword evidence="2" id="KW-0285">Flavoprotein</keyword>
<evidence type="ECO:0000256" key="2">
    <source>
        <dbReference type="ARBA" id="ARBA00022630"/>
    </source>
</evidence>
<dbReference type="SUPFAM" id="SSF56425">
    <property type="entry name" value="Succinate dehydrogenase/fumarate reductase flavoprotein, catalytic domain"/>
    <property type="match status" value="1"/>
</dbReference>
<dbReference type="Gene3D" id="3.90.700.10">
    <property type="entry name" value="Succinate dehydrogenase/fumarate reductase flavoprotein, catalytic domain"/>
    <property type="match status" value="1"/>
</dbReference>
<geneLocation type="plasmid" evidence="7">
    <name>ppaby1</name>
</geneLocation>
<gene>
    <name evidence="6" type="ORF">Ga0080574_TMP344</name>
</gene>
<dbReference type="OrthoDB" id="3178130at2"/>
<dbReference type="InterPro" id="IPR027477">
    <property type="entry name" value="Succ_DH/fumarate_Rdtase_cat_sf"/>
</dbReference>
<keyword evidence="4" id="KW-0560">Oxidoreductase</keyword>
<dbReference type="PANTHER" id="PTHR43400:SF10">
    <property type="entry name" value="3-OXOSTEROID 1-DEHYDROGENASE"/>
    <property type="match status" value="1"/>
</dbReference>
<dbReference type="PRINTS" id="PR00469">
    <property type="entry name" value="PNDRDTASEII"/>
</dbReference>
<organism evidence="6 7">
    <name type="scientific">Salipiger abyssi</name>
    <dbReference type="NCBI Taxonomy" id="1250539"/>
    <lineage>
        <taxon>Bacteria</taxon>
        <taxon>Pseudomonadati</taxon>
        <taxon>Pseudomonadota</taxon>
        <taxon>Alphaproteobacteria</taxon>
        <taxon>Rhodobacterales</taxon>
        <taxon>Roseobacteraceae</taxon>
        <taxon>Salipiger</taxon>
    </lineage>
</organism>
<dbReference type="Proteomes" id="UP000187059">
    <property type="component" value="Plasmid pPABY1"/>
</dbReference>
<name>A0A1P8UMT8_9RHOB</name>
<evidence type="ECO:0000259" key="5">
    <source>
        <dbReference type="Pfam" id="PF00890"/>
    </source>
</evidence>
<dbReference type="PANTHER" id="PTHR43400">
    <property type="entry name" value="FUMARATE REDUCTASE"/>
    <property type="match status" value="1"/>
</dbReference>
<feature type="domain" description="FAD-dependent oxidoreductase 2 FAD-binding" evidence="5">
    <location>
        <begin position="13"/>
        <end position="491"/>
    </location>
</feature>
<dbReference type="KEGG" id="paby:Ga0080574_TMP344"/>
<evidence type="ECO:0000256" key="3">
    <source>
        <dbReference type="ARBA" id="ARBA00022827"/>
    </source>
</evidence>
<reference evidence="6 7" key="1">
    <citation type="submission" date="2016-04" db="EMBL/GenBank/DDBJ databases">
        <title>Deep-sea bacteria in the southern Pacific.</title>
        <authorList>
            <person name="Tang K."/>
        </authorList>
    </citation>
    <scope>NUCLEOTIDE SEQUENCE [LARGE SCALE GENOMIC DNA]</scope>
    <source>
        <strain evidence="6 7">JLT2014</strain>
        <plasmid evidence="7">ppaby1</plasmid>
    </source>
</reference>
<dbReference type="GO" id="GO:0008202">
    <property type="term" value="P:steroid metabolic process"/>
    <property type="evidence" value="ECO:0007669"/>
    <property type="project" value="UniProtKB-ARBA"/>
</dbReference>
<dbReference type="Gene3D" id="3.50.50.60">
    <property type="entry name" value="FAD/NAD(P)-binding domain"/>
    <property type="match status" value="2"/>
</dbReference>
<keyword evidence="6" id="KW-0614">Plasmid</keyword>
<sequence length="516" mass="55099">MSDHAPTPDTQTDVAVIGAGPAGLAAAVAAASAGASVTVVELCDDIGGRGIVSGGNIHLGGGNALQARLGIEDTPDAVFADWVRHDLPESRFCDRDLVRAYADHSVETYEFLAEHGVRFIDTPTAVKLDVKSVGPQSVPRVFRCEEWPVAEELALRESGRNGSGLVRALERSARRLGVVFRLGHRMTRIAPGPEGQPQIVEGTAPDGPFAITARRGIVLATGGSTGNVNFRRIFDPRLTEEYQQVGAPVAQQTGDGEIAAMAYGASLWGTAAQTAGTCLVMAKTHHIGCRWGYKRLKYRTDSPHFPRAGATGLTVSDWQNVILVNQAGKRFWNEEDEDQAFFDAAMGYCRREGAPDGGGPIWAIFDADAVAREGWTPEPPHVDPRYFAKGETLGELVANLDNPYQSTPLDRAALAETVARYNCFVAEGVDRDFGKPQPRYPIARPPFYAAWATPMIHDSLAGLRIDGGARVIGLDGAPIPGLFCAGESHGGFPQHGLGRSVLFGRLAGLGAARREG</sequence>
<accession>A0A1P8UMT8</accession>
<dbReference type="AlphaFoldDB" id="A0A1P8UMT8"/>
<evidence type="ECO:0000313" key="6">
    <source>
        <dbReference type="EMBL" id="APZ50678.1"/>
    </source>
</evidence>